<dbReference type="Proteomes" id="UP000625631">
    <property type="component" value="Unassembled WGS sequence"/>
</dbReference>
<evidence type="ECO:0000256" key="5">
    <source>
        <dbReference type="ARBA" id="ARBA00022801"/>
    </source>
</evidence>
<dbReference type="PANTHER" id="PTHR38050">
    <property type="match status" value="1"/>
</dbReference>
<keyword evidence="9" id="KW-1185">Reference proteome</keyword>
<dbReference type="InterPro" id="IPR026444">
    <property type="entry name" value="Secre_tail"/>
</dbReference>
<name>A0ABS0QBX4_9BACT</name>
<reference evidence="8 9" key="1">
    <citation type="submission" date="2020-12" db="EMBL/GenBank/DDBJ databases">
        <title>Hymenobacter sp.</title>
        <authorList>
            <person name="Kim M.K."/>
        </authorList>
    </citation>
    <scope>NUCLEOTIDE SEQUENCE [LARGE SCALE GENOMIC DNA]</scope>
    <source>
        <strain evidence="8 9">BT442</strain>
    </source>
</reference>
<dbReference type="Gene3D" id="3.40.50.1820">
    <property type="entry name" value="alpha/beta hydrolase"/>
    <property type="match status" value="1"/>
</dbReference>
<keyword evidence="7" id="KW-0624">Polysaccharide degradation</keyword>
<dbReference type="SUPFAM" id="SSF53474">
    <property type="entry name" value="alpha/beta-Hydrolases"/>
    <property type="match status" value="1"/>
</dbReference>
<organism evidence="8 9">
    <name type="scientific">Hymenobacter negativus</name>
    <dbReference type="NCBI Taxonomy" id="2795026"/>
    <lineage>
        <taxon>Bacteria</taxon>
        <taxon>Pseudomonadati</taxon>
        <taxon>Bacteroidota</taxon>
        <taxon>Cytophagia</taxon>
        <taxon>Cytophagales</taxon>
        <taxon>Hymenobacteraceae</taxon>
        <taxon>Hymenobacter</taxon>
    </lineage>
</organism>
<evidence type="ECO:0000313" key="8">
    <source>
        <dbReference type="EMBL" id="MBH8560174.1"/>
    </source>
</evidence>
<evidence type="ECO:0000313" key="9">
    <source>
        <dbReference type="Proteomes" id="UP000625631"/>
    </source>
</evidence>
<dbReference type="RefSeq" id="WP_198067184.1">
    <property type="nucleotide sequence ID" value="NZ_JAEDAD010000001.1"/>
</dbReference>
<evidence type="ECO:0000256" key="2">
    <source>
        <dbReference type="ARBA" id="ARBA00022525"/>
    </source>
</evidence>
<dbReference type="EMBL" id="JAEDAE010000011">
    <property type="protein sequence ID" value="MBH8560174.1"/>
    <property type="molecule type" value="Genomic_DNA"/>
</dbReference>
<evidence type="ECO:0000256" key="4">
    <source>
        <dbReference type="ARBA" id="ARBA00022729"/>
    </source>
</evidence>
<sequence length="376" mass="40725">MFLLGFGPAMAQQTVDSQVHSGNLLRHYRLYVPASYQPGKPVPLLLNIHALASNDGFQEYYGDFRPIADTANFLILHPNGVVNGNGDRMWNVFDAPSAGGIDDVAYLSALIDTICARYSVDKNRIYSTGMSNGGFMSYELACQLNGRIAAVASVAGTQNVVRLVECSPQHPTPILAIHGTADGAVPYEGTNQVNHWASVSSILNYWVKYNGCTPTSTVTALPDISQTDNSTVEHLVWANGRNGAVVEHFRVVGGEHTWPGAPVLTGVTNFDISASVEIWRFLRRYRLDKLTAVAAAGPGLEVWPVPADDAALLYVRTNVPIQPSNVVLYDVLGRVVPVLASSAGGSLVLDAHQWAKGTYYLQVTADGQVYRRKLIK</sequence>
<dbReference type="InterPro" id="IPR010126">
    <property type="entry name" value="Esterase_phb"/>
</dbReference>
<proteinExistence type="predicted"/>
<evidence type="ECO:0000256" key="1">
    <source>
        <dbReference type="ARBA" id="ARBA00004613"/>
    </source>
</evidence>
<dbReference type="PANTHER" id="PTHR38050:SF2">
    <property type="entry name" value="FERULOYL ESTERASE C-RELATED"/>
    <property type="match status" value="1"/>
</dbReference>
<keyword evidence="2" id="KW-0964">Secreted</keyword>
<accession>A0ABS0QBX4</accession>
<keyword evidence="3" id="KW-0858">Xylan degradation</keyword>
<dbReference type="Pfam" id="PF10503">
    <property type="entry name" value="Esterase_PHB"/>
    <property type="match status" value="1"/>
</dbReference>
<protein>
    <submittedName>
        <fullName evidence="8">T9SS type A sorting domain-containing protein</fullName>
    </submittedName>
</protein>
<evidence type="ECO:0000256" key="3">
    <source>
        <dbReference type="ARBA" id="ARBA00022651"/>
    </source>
</evidence>
<evidence type="ECO:0000256" key="7">
    <source>
        <dbReference type="ARBA" id="ARBA00023326"/>
    </source>
</evidence>
<comment type="subcellular location">
    <subcellularLocation>
        <location evidence="1">Secreted</location>
    </subcellularLocation>
</comment>
<comment type="caution">
    <text evidence="8">The sequence shown here is derived from an EMBL/GenBank/DDBJ whole genome shotgun (WGS) entry which is preliminary data.</text>
</comment>
<dbReference type="InterPro" id="IPR029058">
    <property type="entry name" value="AB_hydrolase_fold"/>
</dbReference>
<keyword evidence="6" id="KW-0119">Carbohydrate metabolism</keyword>
<evidence type="ECO:0000256" key="6">
    <source>
        <dbReference type="ARBA" id="ARBA00023277"/>
    </source>
</evidence>
<keyword evidence="4" id="KW-0732">Signal</keyword>
<dbReference type="NCBIfam" id="TIGR04183">
    <property type="entry name" value="Por_Secre_tail"/>
    <property type="match status" value="1"/>
</dbReference>
<dbReference type="InterPro" id="IPR043595">
    <property type="entry name" value="FaeB/C/D"/>
</dbReference>
<gene>
    <name evidence="8" type="ORF">I7X13_19080</name>
</gene>
<keyword evidence="5" id="KW-0378">Hydrolase</keyword>